<gene>
    <name evidence="2" type="ORF">L0M14_20560</name>
</gene>
<dbReference type="Proteomes" id="UP001649230">
    <property type="component" value="Chromosome"/>
</dbReference>
<protein>
    <recommendedName>
        <fullName evidence="1">HipA-like kinase domain-containing protein</fullName>
    </recommendedName>
</protein>
<proteinExistence type="predicted"/>
<evidence type="ECO:0000313" key="2">
    <source>
        <dbReference type="EMBL" id="UJF32106.1"/>
    </source>
</evidence>
<name>A0ABY3SFY0_9BACL</name>
<organism evidence="2 3">
    <name type="scientific">Paenibacillus hexagrammi</name>
    <dbReference type="NCBI Taxonomy" id="2908839"/>
    <lineage>
        <taxon>Bacteria</taxon>
        <taxon>Bacillati</taxon>
        <taxon>Bacillota</taxon>
        <taxon>Bacilli</taxon>
        <taxon>Bacillales</taxon>
        <taxon>Paenibacillaceae</taxon>
        <taxon>Paenibacillus</taxon>
    </lineage>
</organism>
<accession>A0ABY3SFY0</accession>
<dbReference type="EMBL" id="CP090978">
    <property type="protein sequence ID" value="UJF32106.1"/>
    <property type="molecule type" value="Genomic_DNA"/>
</dbReference>
<sequence>MGTIKPVTYIRPMSRGKSSPHLIACSDGRRYVVKFKNNPQGDWVLINEFIVNHLGALLELPIPRYKTIRITKQFIEEYDELRSKSFRSGRQSASRFVERALHVTDLDSRPKRHEIKNVDQVPGLIVFDHYTSNSDRNEKNLLLVPKGNQYVFQMIDHTNCFNITPDNPSREFLPLSVRRGKVFRWFHTLITHKKQLMDYVDKITAIHNDDLRHIIDMLPDDWNVSDSYQEALYKHLKYAKKALPGVMREYIDKNNI</sequence>
<dbReference type="Pfam" id="PF20613">
    <property type="entry name" value="HipA_2"/>
    <property type="match status" value="1"/>
</dbReference>
<keyword evidence="3" id="KW-1185">Reference proteome</keyword>
<reference evidence="2 3" key="1">
    <citation type="journal article" date="2024" name="Int. J. Syst. Evol. Microbiol.">
        <title>Paenibacillus hexagrammi sp. nov., a novel bacterium isolated from the gut content of Hexagrammos agrammus.</title>
        <authorList>
            <person name="Jung H.K."/>
            <person name="Kim D.G."/>
            <person name="Zin H."/>
            <person name="Park J."/>
            <person name="Jung H."/>
            <person name="Kim Y.O."/>
            <person name="Kong H.J."/>
            <person name="Kim J.W."/>
            <person name="Kim Y.S."/>
        </authorList>
    </citation>
    <scope>NUCLEOTIDE SEQUENCE [LARGE SCALE GENOMIC DNA]</scope>
    <source>
        <strain evidence="2 3">YPD9-1</strain>
    </source>
</reference>
<evidence type="ECO:0000313" key="3">
    <source>
        <dbReference type="Proteomes" id="UP001649230"/>
    </source>
</evidence>
<dbReference type="RefSeq" id="WP_235118451.1">
    <property type="nucleotide sequence ID" value="NZ_CP090978.1"/>
</dbReference>
<dbReference type="InterPro" id="IPR046748">
    <property type="entry name" value="HipA_2"/>
</dbReference>
<feature type="domain" description="HipA-like kinase" evidence="1">
    <location>
        <begin position="10"/>
        <end position="231"/>
    </location>
</feature>
<evidence type="ECO:0000259" key="1">
    <source>
        <dbReference type="Pfam" id="PF20613"/>
    </source>
</evidence>